<dbReference type="InterPro" id="IPR006837">
    <property type="entry name" value="Divergent_DAC"/>
</dbReference>
<proteinExistence type="predicted"/>
<dbReference type="Proteomes" id="UP000051184">
    <property type="component" value="Unassembled WGS sequence"/>
</dbReference>
<feature type="compositionally biased region" description="Low complexity" evidence="1">
    <location>
        <begin position="91"/>
        <end position="106"/>
    </location>
</feature>
<dbReference type="STRING" id="1715691.TA5113_03143"/>
<accession>A0A0N7MC27</accession>
<feature type="compositionally biased region" description="Polar residues" evidence="1">
    <location>
        <begin position="39"/>
        <end position="56"/>
    </location>
</feature>
<dbReference type="InterPro" id="IPR011330">
    <property type="entry name" value="Glyco_hydro/deAcase_b/a-brl"/>
</dbReference>
<sequence length="479" mass="48772">MIRGIITGLFFGGVLGLMLAGIVSLLSPLPSGGVAPPQTVEQTTASPAPTEGQSLRETSDTDAPVQADSVAQAPASTTGADGAPLADQTSAPRPDTATVDATPAAPSENGSIDLAVNSESPVLPNPQARPIERPGAEDEPSISVDPAQPQSPGGGETQAFDAPETEASPTVPATTAEASPSGEAPSQNTGAVADAAPTVDVTAPEQPAEEETASLLKPVTGFDETFEQRTSTRLPTVGAGAAPPEAVEETIAEDAKAPLEAFAVAFEPESDKPLMSIALLDDPASGIDLQTLAEFPLPMTVAVDAQAANASTRAAELRAAGLEVIALMNFPAGASASDVALNIEGQLANVPEAVAFMDGYSGGIQETRPVADQVIEYALASGHGLVFQPKGLNTAQKLAVLEGVGAVTVFRDFDGNGQTDVVIRRFLDQAAFKARQSESVLMLGRLQESTIAALASWALQDRASTVSIAPVSALLMSVK</sequence>
<dbReference type="EMBL" id="CYUE01000021">
    <property type="protein sequence ID" value="CUK27040.1"/>
    <property type="molecule type" value="Genomic_DNA"/>
</dbReference>
<dbReference type="SUPFAM" id="SSF88713">
    <property type="entry name" value="Glycoside hydrolase/deacetylase"/>
    <property type="match status" value="1"/>
</dbReference>
<dbReference type="GO" id="GO:0005975">
    <property type="term" value="P:carbohydrate metabolic process"/>
    <property type="evidence" value="ECO:0007669"/>
    <property type="project" value="InterPro"/>
</dbReference>
<evidence type="ECO:0000313" key="3">
    <source>
        <dbReference type="Proteomes" id="UP000051184"/>
    </source>
</evidence>
<organism evidence="2 3">
    <name type="scientific">Cognatishimia activa</name>
    <dbReference type="NCBI Taxonomy" id="1715691"/>
    <lineage>
        <taxon>Bacteria</taxon>
        <taxon>Pseudomonadati</taxon>
        <taxon>Pseudomonadota</taxon>
        <taxon>Alphaproteobacteria</taxon>
        <taxon>Rhodobacterales</taxon>
        <taxon>Paracoccaceae</taxon>
        <taxon>Cognatishimia</taxon>
    </lineage>
</organism>
<name>A0A0N7MC27_9RHOB</name>
<reference evidence="3" key="1">
    <citation type="submission" date="2015-09" db="EMBL/GenBank/DDBJ databases">
        <authorList>
            <person name="Rodrigo-Torres Lidia"/>
            <person name="Arahal R.David."/>
        </authorList>
    </citation>
    <scope>NUCLEOTIDE SEQUENCE [LARGE SCALE GENOMIC DNA]</scope>
    <source>
        <strain evidence="3">CECT 5114</strain>
    </source>
</reference>
<evidence type="ECO:0000313" key="2">
    <source>
        <dbReference type="EMBL" id="CUK27040.1"/>
    </source>
</evidence>
<feature type="region of interest" description="Disordered" evidence="1">
    <location>
        <begin position="33"/>
        <end position="192"/>
    </location>
</feature>
<dbReference type="Gene3D" id="3.20.20.370">
    <property type="entry name" value="Glycoside hydrolase/deacetylase"/>
    <property type="match status" value="1"/>
</dbReference>
<protein>
    <submittedName>
        <fullName evidence="2">Divergent polysaccharide deacetylase</fullName>
    </submittedName>
</protein>
<dbReference type="CDD" id="cd10936">
    <property type="entry name" value="CE4_DAC2"/>
    <property type="match status" value="1"/>
</dbReference>
<dbReference type="AlphaFoldDB" id="A0A0N7MC27"/>
<gene>
    <name evidence="2" type="ORF">TA5114_02859</name>
</gene>
<feature type="compositionally biased region" description="Polar residues" evidence="1">
    <location>
        <begin position="167"/>
        <end position="190"/>
    </location>
</feature>
<dbReference type="RefSeq" id="WP_058316817.1">
    <property type="nucleotide sequence ID" value="NZ_CYTO01000024.1"/>
</dbReference>
<dbReference type="Pfam" id="PF04748">
    <property type="entry name" value="Polysacc_deac_2"/>
    <property type="match status" value="1"/>
</dbReference>
<keyword evidence="3" id="KW-1185">Reference proteome</keyword>
<evidence type="ECO:0000256" key="1">
    <source>
        <dbReference type="SAM" id="MobiDB-lite"/>
    </source>
</evidence>